<dbReference type="GeneID" id="87594187"/>
<reference evidence="1 2" key="1">
    <citation type="submission" date="2016-06" db="EMBL/GenBank/DDBJ databases">
        <title>First insights into the genetic diversity and population structure of in the Bacillus cereus group bacteria from diverse marine environments.</title>
        <authorList>
            <person name="Liu Y."/>
            <person name="Lai Q."/>
            <person name="Shao Z."/>
        </authorList>
    </citation>
    <scope>NUCLEOTIDE SEQUENCE [LARGE SCALE GENOMIC DNA]</scope>
    <source>
        <strain evidence="1 2">NH24A2</strain>
    </source>
</reference>
<sequence>MEEKEALTLEDIANSLCEMLMKKYWGKLWILLEKNPDLKKNFTKFLLNPERVILYLGKTHWGVEYIGDVNSQEIISRNNADIQILDYSKGENLLTDILGIDFSKQTGPVMGLPAYNEDLIFPTNEAMDIMIGNGWNLFGQSMILGINTSGFVLQEGMCHRIVNGFFYGTNQSGLVTRNVKWLDLFPLKIDDTDVEGGALEFCLWPNIAEVIMHDVHFQYPLPSGFREEKWYSLNRFVELISSKDTSEPQITAFLAEPENQFILKMAFMGKKISSECELEWQSEERKAIRPDFFIEGSNGYSDIVEFKLPNLKNINNIVGRENRETFSAEINSYISQTREYEYYFEDPKNREFAEKKHNINVLYPRRILVMGRRWMLDTPDWRRLENDYRNIMIKTYDEVIDLVLSHLYS</sequence>
<organism evidence="1 2">
    <name type="scientific">Bacillus paramycoides</name>
    <dbReference type="NCBI Taxonomy" id="2026194"/>
    <lineage>
        <taxon>Bacteria</taxon>
        <taxon>Bacillati</taxon>
        <taxon>Bacillota</taxon>
        <taxon>Bacilli</taxon>
        <taxon>Bacillales</taxon>
        <taxon>Bacillaceae</taxon>
        <taxon>Bacillus</taxon>
        <taxon>Bacillus cereus group</taxon>
    </lineage>
</organism>
<dbReference type="AlphaFoldDB" id="A0A1J9VFF2"/>
<gene>
    <name evidence="1" type="ORF">BAU28_17505</name>
</gene>
<accession>A0A1J9VFF2</accession>
<proteinExistence type="predicted"/>
<comment type="caution">
    <text evidence="1">The sequence shown here is derived from an EMBL/GenBank/DDBJ whole genome shotgun (WGS) entry which is preliminary data.</text>
</comment>
<dbReference type="Proteomes" id="UP000182788">
    <property type="component" value="Unassembled WGS sequence"/>
</dbReference>
<dbReference type="RefSeq" id="WP_071720109.1">
    <property type="nucleotide sequence ID" value="NZ_CBCSHB010000010.1"/>
</dbReference>
<dbReference type="EMBL" id="MAOI01000107">
    <property type="protein sequence ID" value="OJD74957.1"/>
    <property type="molecule type" value="Genomic_DNA"/>
</dbReference>
<name>A0A1J9VFF2_9BACI</name>
<protein>
    <recommendedName>
        <fullName evidence="3">DUF4263 domain-containing protein</fullName>
    </recommendedName>
</protein>
<evidence type="ECO:0000313" key="2">
    <source>
        <dbReference type="Proteomes" id="UP000182788"/>
    </source>
</evidence>
<evidence type="ECO:0000313" key="1">
    <source>
        <dbReference type="EMBL" id="OJD74957.1"/>
    </source>
</evidence>
<evidence type="ECO:0008006" key="3">
    <source>
        <dbReference type="Google" id="ProtNLM"/>
    </source>
</evidence>